<dbReference type="OrthoDB" id="2990325at2"/>
<accession>A0A2T6C9J6</accession>
<evidence type="ECO:0000313" key="3">
    <source>
        <dbReference type="Proteomes" id="UP000244240"/>
    </source>
</evidence>
<reference evidence="2 3" key="1">
    <citation type="submission" date="2018-04" db="EMBL/GenBank/DDBJ databases">
        <title>Genomic Encyclopedia of Archaeal and Bacterial Type Strains, Phase II (KMG-II): from individual species to whole genera.</title>
        <authorList>
            <person name="Goeker M."/>
        </authorList>
    </citation>
    <scope>NUCLEOTIDE SEQUENCE [LARGE SCALE GENOMIC DNA]</scope>
    <source>
        <strain evidence="2 3">DSM 45787</strain>
    </source>
</reference>
<feature type="compositionally biased region" description="Basic and acidic residues" evidence="1">
    <location>
        <begin position="49"/>
        <end position="62"/>
    </location>
</feature>
<name>A0A2T6C9J6_9BACL</name>
<dbReference type="Proteomes" id="UP000244240">
    <property type="component" value="Unassembled WGS sequence"/>
</dbReference>
<dbReference type="AlphaFoldDB" id="A0A2T6C9J6"/>
<feature type="region of interest" description="Disordered" evidence="1">
    <location>
        <begin position="49"/>
        <end position="70"/>
    </location>
</feature>
<organism evidence="2 3">
    <name type="scientific">Melghirimyces profundicolus</name>
    <dbReference type="NCBI Taxonomy" id="1242148"/>
    <lineage>
        <taxon>Bacteria</taxon>
        <taxon>Bacillati</taxon>
        <taxon>Bacillota</taxon>
        <taxon>Bacilli</taxon>
        <taxon>Bacillales</taxon>
        <taxon>Thermoactinomycetaceae</taxon>
        <taxon>Melghirimyces</taxon>
    </lineage>
</organism>
<gene>
    <name evidence="2" type="ORF">C8P63_101168</name>
</gene>
<evidence type="ECO:0000313" key="2">
    <source>
        <dbReference type="EMBL" id="PTX64946.1"/>
    </source>
</evidence>
<dbReference type="EMBL" id="QBKR01000001">
    <property type="protein sequence ID" value="PTX64946.1"/>
    <property type="molecule type" value="Genomic_DNA"/>
</dbReference>
<dbReference type="RefSeq" id="WP_108021431.1">
    <property type="nucleotide sequence ID" value="NZ_QBKR01000001.1"/>
</dbReference>
<proteinExistence type="predicted"/>
<keyword evidence="3" id="KW-1185">Reference proteome</keyword>
<evidence type="ECO:0000256" key="1">
    <source>
        <dbReference type="SAM" id="MobiDB-lite"/>
    </source>
</evidence>
<protein>
    <submittedName>
        <fullName evidence="2">Uncharacterized protein</fullName>
    </submittedName>
</protein>
<comment type="caution">
    <text evidence="2">The sequence shown here is derived from an EMBL/GenBank/DDBJ whole genome shotgun (WGS) entry which is preliminary data.</text>
</comment>
<sequence length="70" mass="8078">MGLKKIRGVTFDMADPDDRTLLERVDREADDFSQLVKKLLSRWAFPDTRAKKENPDDQREAIRNSGLPFG</sequence>